<keyword evidence="7" id="KW-0496">Mitochondrion</keyword>
<dbReference type="GO" id="GO:0022904">
    <property type="term" value="P:respiratory electron transport chain"/>
    <property type="evidence" value="ECO:0007669"/>
    <property type="project" value="InterPro"/>
</dbReference>
<evidence type="ECO:0000256" key="7">
    <source>
        <dbReference type="ARBA" id="ARBA00023128"/>
    </source>
</evidence>
<dbReference type="PANTHER" id="PTHR12653:SF0">
    <property type="entry name" value="NADH DEHYDROGENASE [UBIQUINONE] 1 ALPHA SUBCOMPLEX SUBUNIT 5"/>
    <property type="match status" value="1"/>
</dbReference>
<keyword evidence="6" id="KW-0249">Electron transport</keyword>
<evidence type="ECO:0000256" key="6">
    <source>
        <dbReference type="ARBA" id="ARBA00022982"/>
    </source>
</evidence>
<feature type="compositionally biased region" description="Basic and acidic residues" evidence="9">
    <location>
        <begin position="221"/>
        <end position="236"/>
    </location>
</feature>
<evidence type="ECO:0000313" key="11">
    <source>
        <dbReference type="Proteomes" id="UP001166286"/>
    </source>
</evidence>
<feature type="region of interest" description="Disordered" evidence="9">
    <location>
        <begin position="210"/>
        <end position="236"/>
    </location>
</feature>
<dbReference type="InterPro" id="IPR006806">
    <property type="entry name" value="NDUFA5"/>
</dbReference>
<organism evidence="10 11">
    <name type="scientific">Cladonia borealis</name>
    <dbReference type="NCBI Taxonomy" id="184061"/>
    <lineage>
        <taxon>Eukaryota</taxon>
        <taxon>Fungi</taxon>
        <taxon>Dikarya</taxon>
        <taxon>Ascomycota</taxon>
        <taxon>Pezizomycotina</taxon>
        <taxon>Lecanoromycetes</taxon>
        <taxon>OSLEUM clade</taxon>
        <taxon>Lecanoromycetidae</taxon>
        <taxon>Lecanorales</taxon>
        <taxon>Lecanorineae</taxon>
        <taxon>Cladoniaceae</taxon>
        <taxon>Cladonia</taxon>
    </lineage>
</organism>
<evidence type="ECO:0000256" key="5">
    <source>
        <dbReference type="ARBA" id="ARBA00022792"/>
    </source>
</evidence>
<dbReference type="Pfam" id="PF04716">
    <property type="entry name" value="ETC_C1_NDUFA5"/>
    <property type="match status" value="1"/>
</dbReference>
<protein>
    <submittedName>
        <fullName evidence="10">Uncharacterized protein</fullName>
    </submittedName>
</protein>
<evidence type="ECO:0000256" key="9">
    <source>
        <dbReference type="SAM" id="MobiDB-lite"/>
    </source>
</evidence>
<evidence type="ECO:0000256" key="8">
    <source>
        <dbReference type="ARBA" id="ARBA00023136"/>
    </source>
</evidence>
<evidence type="ECO:0000256" key="3">
    <source>
        <dbReference type="ARBA" id="ARBA00022448"/>
    </source>
</evidence>
<comment type="subcellular location">
    <subcellularLocation>
        <location evidence="1">Mitochondrion inner membrane</location>
        <topology evidence="1">Peripheral membrane protein</topology>
        <orientation evidence="1">Matrix side</orientation>
    </subcellularLocation>
</comment>
<dbReference type="GO" id="GO:0005743">
    <property type="term" value="C:mitochondrial inner membrane"/>
    <property type="evidence" value="ECO:0007669"/>
    <property type="project" value="UniProtKB-SubCell"/>
</dbReference>
<comment type="similarity">
    <text evidence="2">Belongs to the complex I NDUFA5 subunit family.</text>
</comment>
<evidence type="ECO:0000256" key="2">
    <source>
        <dbReference type="ARBA" id="ARBA00010261"/>
    </source>
</evidence>
<dbReference type="AlphaFoldDB" id="A0AA39QY11"/>
<comment type="caution">
    <text evidence="10">The sequence shown here is derived from an EMBL/GenBank/DDBJ whole genome shotgun (WGS) entry which is preliminary data.</text>
</comment>
<accession>A0AA39QY11</accession>
<dbReference type="EMBL" id="JAFEKC020000013">
    <property type="protein sequence ID" value="KAK0511270.1"/>
    <property type="molecule type" value="Genomic_DNA"/>
</dbReference>
<reference evidence="10" key="1">
    <citation type="submission" date="2023-03" db="EMBL/GenBank/DDBJ databases">
        <title>Complete genome of Cladonia borealis.</title>
        <authorList>
            <person name="Park H."/>
        </authorList>
    </citation>
    <scope>NUCLEOTIDE SEQUENCE</scope>
    <source>
        <strain evidence="10">ANT050790</strain>
    </source>
</reference>
<name>A0AA39QY11_9LECA</name>
<evidence type="ECO:0000256" key="1">
    <source>
        <dbReference type="ARBA" id="ARBA00004443"/>
    </source>
</evidence>
<keyword evidence="11" id="KW-1185">Reference proteome</keyword>
<dbReference type="PANTHER" id="PTHR12653">
    <property type="entry name" value="NADH-UBIQUINONE OXIDOREDUCTASE 13 KD-B SUBUNIT"/>
    <property type="match status" value="1"/>
</dbReference>
<proteinExistence type="inferred from homology"/>
<dbReference type="Proteomes" id="UP001166286">
    <property type="component" value="Unassembled WGS sequence"/>
</dbReference>
<sequence length="236" mass="26747">MRVTLRLFASVKSGRYLQPGHPTGLTGLFNHSSPRSALIYIYGSTLERLKTLPEHSVYRQSTEAITKHRLQIIQSIKPEGYEEWAKRAAETLEKYPEAFKPGGTYQYQSIGEEPYVSLRNGGQYESENENENEQLAYPERVEPPAGAPGEMTEMRDIPGWEGQPPLEASQIEDAENQIGAGLIEEVIQVAEGELKLVDTMIESKVWEELEEKPQPGQWDYFARDQHTKPTQEPANK</sequence>
<gene>
    <name evidence="10" type="ORF">JMJ35_005843</name>
</gene>
<keyword evidence="3" id="KW-0813">Transport</keyword>
<evidence type="ECO:0000313" key="10">
    <source>
        <dbReference type="EMBL" id="KAK0511270.1"/>
    </source>
</evidence>
<evidence type="ECO:0000256" key="4">
    <source>
        <dbReference type="ARBA" id="ARBA00022660"/>
    </source>
</evidence>
<keyword evidence="5" id="KW-0999">Mitochondrion inner membrane</keyword>
<keyword evidence="4" id="KW-0679">Respiratory chain</keyword>
<keyword evidence="8" id="KW-0472">Membrane</keyword>